<sequence>MRSMGIATVPESHACVMLVTDTRKVAAIAAAIEGPLSAACPASALQLHPAATLILDPEAAADLMLRDHYEMVHPGGGEPRFEAAAGPHRYSL</sequence>
<proteinExistence type="predicted"/>
<dbReference type="InterPro" id="IPR037171">
    <property type="entry name" value="NagB/RpiA_transferase-like"/>
</dbReference>
<dbReference type="Proteomes" id="UP000199286">
    <property type="component" value="Unassembled WGS sequence"/>
</dbReference>
<dbReference type="EMBL" id="FNPF01000019">
    <property type="protein sequence ID" value="SDY81450.1"/>
    <property type="molecule type" value="Genomic_DNA"/>
</dbReference>
<dbReference type="AlphaFoldDB" id="A0A1H3MY88"/>
<reference evidence="1 2" key="1">
    <citation type="submission" date="2016-10" db="EMBL/GenBank/DDBJ databases">
        <authorList>
            <person name="de Groot N.N."/>
        </authorList>
    </citation>
    <scope>NUCLEOTIDE SEQUENCE [LARGE SCALE GENOMIC DNA]</scope>
    <source>
        <strain evidence="1 2">DSM 26880</strain>
    </source>
</reference>
<protein>
    <submittedName>
        <fullName evidence="1">Glucosamine-6-phosphate deaminase</fullName>
    </submittedName>
</protein>
<gene>
    <name evidence="1" type="ORF">SAMN05444340_11925</name>
</gene>
<dbReference type="Gene3D" id="3.40.50.1360">
    <property type="match status" value="1"/>
</dbReference>
<dbReference type="SUPFAM" id="SSF100950">
    <property type="entry name" value="NagB/RpiA/CoA transferase-like"/>
    <property type="match status" value="1"/>
</dbReference>
<dbReference type="STRING" id="321339.SAMN05444340_11925"/>
<evidence type="ECO:0000313" key="2">
    <source>
        <dbReference type="Proteomes" id="UP000199286"/>
    </source>
</evidence>
<keyword evidence="2" id="KW-1185">Reference proteome</keyword>
<accession>A0A1H3MY88</accession>
<name>A0A1H3MY88_9RHOB</name>
<organism evidence="1 2">
    <name type="scientific">Citreimonas salinaria</name>
    <dbReference type="NCBI Taxonomy" id="321339"/>
    <lineage>
        <taxon>Bacteria</taxon>
        <taxon>Pseudomonadati</taxon>
        <taxon>Pseudomonadota</taxon>
        <taxon>Alphaproteobacteria</taxon>
        <taxon>Rhodobacterales</taxon>
        <taxon>Roseobacteraceae</taxon>
        <taxon>Citreimonas</taxon>
    </lineage>
</organism>
<evidence type="ECO:0000313" key="1">
    <source>
        <dbReference type="EMBL" id="SDY81450.1"/>
    </source>
</evidence>